<dbReference type="SUPFAM" id="SSF103473">
    <property type="entry name" value="MFS general substrate transporter"/>
    <property type="match status" value="1"/>
</dbReference>
<feature type="transmembrane region" description="Helical" evidence="5">
    <location>
        <begin position="344"/>
        <end position="366"/>
    </location>
</feature>
<evidence type="ECO:0000256" key="5">
    <source>
        <dbReference type="SAM" id="Phobius"/>
    </source>
</evidence>
<feature type="transmembrane region" description="Helical" evidence="5">
    <location>
        <begin position="21"/>
        <end position="39"/>
    </location>
</feature>
<feature type="transmembrane region" description="Helical" evidence="5">
    <location>
        <begin position="89"/>
        <end position="107"/>
    </location>
</feature>
<dbReference type="PANTHER" id="PTHR23514:SF13">
    <property type="entry name" value="INNER MEMBRANE PROTEIN YBJJ"/>
    <property type="match status" value="1"/>
</dbReference>
<comment type="subcellular location">
    <subcellularLocation>
        <location evidence="1">Cell membrane</location>
        <topology evidence="1">Multi-pass membrane protein</topology>
    </subcellularLocation>
</comment>
<dbReference type="CDD" id="cd17393">
    <property type="entry name" value="MFS_MosC_like"/>
    <property type="match status" value="1"/>
</dbReference>
<feature type="transmembrane region" description="Helical" evidence="5">
    <location>
        <begin position="315"/>
        <end position="337"/>
    </location>
</feature>
<dbReference type="Gene3D" id="1.20.1250.20">
    <property type="entry name" value="MFS general substrate transporter like domains"/>
    <property type="match status" value="2"/>
</dbReference>
<evidence type="ECO:0000256" key="3">
    <source>
        <dbReference type="ARBA" id="ARBA00022989"/>
    </source>
</evidence>
<evidence type="ECO:0000313" key="8">
    <source>
        <dbReference type="Proteomes" id="UP000198504"/>
    </source>
</evidence>
<keyword evidence="3 5" id="KW-1133">Transmembrane helix</keyword>
<dbReference type="InterPro" id="IPR051788">
    <property type="entry name" value="MFS_Transporter"/>
</dbReference>
<dbReference type="GO" id="GO:0005886">
    <property type="term" value="C:plasma membrane"/>
    <property type="evidence" value="ECO:0007669"/>
    <property type="project" value="UniProtKB-SubCell"/>
</dbReference>
<gene>
    <name evidence="7" type="ORF">SAMN05421756_10757</name>
</gene>
<feature type="domain" description="Major facilitator superfamily (MFS) profile" evidence="6">
    <location>
        <begin position="20"/>
        <end position="398"/>
    </location>
</feature>
<dbReference type="InterPro" id="IPR020846">
    <property type="entry name" value="MFS_dom"/>
</dbReference>
<keyword evidence="2 5" id="KW-0812">Transmembrane</keyword>
<evidence type="ECO:0000313" key="7">
    <source>
        <dbReference type="EMBL" id="SEQ93852.1"/>
    </source>
</evidence>
<evidence type="ECO:0000256" key="2">
    <source>
        <dbReference type="ARBA" id="ARBA00022692"/>
    </source>
</evidence>
<proteinExistence type="predicted"/>
<keyword evidence="8" id="KW-1185">Reference proteome</keyword>
<keyword evidence="4 5" id="KW-0472">Membrane</keyword>
<dbReference type="EMBL" id="FOFA01000007">
    <property type="protein sequence ID" value="SEQ93852.1"/>
    <property type="molecule type" value="Genomic_DNA"/>
</dbReference>
<reference evidence="8" key="1">
    <citation type="submission" date="2016-10" db="EMBL/GenBank/DDBJ databases">
        <authorList>
            <person name="Varghese N."/>
            <person name="Submissions S."/>
        </authorList>
    </citation>
    <scope>NUCLEOTIDE SEQUENCE [LARGE SCALE GENOMIC DNA]</scope>
    <source>
        <strain evidence="8">CGMCC 4.6856</strain>
    </source>
</reference>
<dbReference type="RefSeq" id="WP_232506434.1">
    <property type="nucleotide sequence ID" value="NZ_FOFA01000007.1"/>
</dbReference>
<feature type="transmembrane region" description="Helical" evidence="5">
    <location>
        <begin position="372"/>
        <end position="393"/>
    </location>
</feature>
<feature type="transmembrane region" description="Helical" evidence="5">
    <location>
        <begin position="220"/>
        <end position="237"/>
    </location>
</feature>
<dbReference type="STRING" id="1036181.SAMN05421756_10757"/>
<evidence type="ECO:0000259" key="6">
    <source>
        <dbReference type="PROSITE" id="PS50850"/>
    </source>
</evidence>
<sequence>MTASVAPLSPTTRTPSPLAGARARGAVTLMFAVNGLVLGGWGGSLPSLRDKLAIGDGQVALMLFAAGIAGITSMQVGGRLSDAVGARRITLVALPLLLLTAAVLALAPTYPVAVAGAVLLGLGNGAMDVSMNAIGVQVEVARRGPVMSSFHAFFSIGNLLGAAAVLGLAAGFGLSGGAVVTPLLLTLVVVGAVVLVVLARIAPVAAPVVHRSSDGARTRVPRAAYVLGIMALAFGLSEGTAVDWSSIHVTDVARVDTTTGAVGLVAVSGFMVVIRLLGDRLVTRFGRRAVVRFGGACAALGYLTVTLVSPLPLLVAGWALVGLGVGMIAPQVYAVAGHLGGGRVLAVVVTFGYASFLAGPAVVGFLVRHLGIHHAMAVPAVLCAGIVALAATIPREDRDLA</sequence>
<dbReference type="AlphaFoldDB" id="A0A1H9K418"/>
<name>A0A1H9K418_9ACTN</name>
<dbReference type="PROSITE" id="PS50850">
    <property type="entry name" value="MFS"/>
    <property type="match status" value="1"/>
</dbReference>
<feature type="transmembrane region" description="Helical" evidence="5">
    <location>
        <begin position="178"/>
        <end position="199"/>
    </location>
</feature>
<dbReference type="PANTHER" id="PTHR23514">
    <property type="entry name" value="BYPASS OF STOP CODON PROTEIN 6"/>
    <property type="match status" value="1"/>
</dbReference>
<feature type="transmembrane region" description="Helical" evidence="5">
    <location>
        <begin position="150"/>
        <end position="172"/>
    </location>
</feature>
<feature type="transmembrane region" description="Helical" evidence="5">
    <location>
        <begin position="257"/>
        <end position="277"/>
    </location>
</feature>
<dbReference type="Pfam" id="PF07690">
    <property type="entry name" value="MFS_1"/>
    <property type="match status" value="1"/>
</dbReference>
<accession>A0A1H9K418</accession>
<feature type="transmembrane region" description="Helical" evidence="5">
    <location>
        <begin position="289"/>
        <end position="309"/>
    </location>
</feature>
<protein>
    <submittedName>
        <fullName evidence="7">Fucose permease</fullName>
    </submittedName>
</protein>
<organism evidence="7 8">
    <name type="scientific">Microlunatus flavus</name>
    <dbReference type="NCBI Taxonomy" id="1036181"/>
    <lineage>
        <taxon>Bacteria</taxon>
        <taxon>Bacillati</taxon>
        <taxon>Actinomycetota</taxon>
        <taxon>Actinomycetes</taxon>
        <taxon>Propionibacteriales</taxon>
        <taxon>Propionibacteriaceae</taxon>
        <taxon>Microlunatus</taxon>
    </lineage>
</organism>
<evidence type="ECO:0000256" key="4">
    <source>
        <dbReference type="ARBA" id="ARBA00023136"/>
    </source>
</evidence>
<evidence type="ECO:0000256" key="1">
    <source>
        <dbReference type="ARBA" id="ARBA00004651"/>
    </source>
</evidence>
<dbReference type="InterPro" id="IPR011701">
    <property type="entry name" value="MFS"/>
</dbReference>
<feature type="transmembrane region" description="Helical" evidence="5">
    <location>
        <begin position="59"/>
        <end position="77"/>
    </location>
</feature>
<dbReference type="InterPro" id="IPR036259">
    <property type="entry name" value="MFS_trans_sf"/>
</dbReference>
<dbReference type="Proteomes" id="UP000198504">
    <property type="component" value="Unassembled WGS sequence"/>
</dbReference>
<dbReference type="GO" id="GO:0022857">
    <property type="term" value="F:transmembrane transporter activity"/>
    <property type="evidence" value="ECO:0007669"/>
    <property type="project" value="InterPro"/>
</dbReference>